<dbReference type="AlphaFoldDB" id="A0A366LB25"/>
<keyword evidence="3" id="KW-1185">Reference proteome</keyword>
<feature type="chain" id="PRO_5016669418" description="DUF4397 domain-containing protein" evidence="1">
    <location>
        <begin position="21"/>
        <end position="235"/>
    </location>
</feature>
<evidence type="ECO:0000256" key="1">
    <source>
        <dbReference type="SAM" id="SignalP"/>
    </source>
</evidence>
<dbReference type="PROSITE" id="PS51257">
    <property type="entry name" value="PROKAR_LIPOPROTEIN"/>
    <property type="match status" value="1"/>
</dbReference>
<name>A0A366LB25_9SPHI</name>
<dbReference type="EMBL" id="QNQU01000003">
    <property type="protein sequence ID" value="RBQ10342.1"/>
    <property type="molecule type" value="Genomic_DNA"/>
</dbReference>
<protein>
    <recommendedName>
        <fullName evidence="4">DUF4397 domain-containing protein</fullName>
    </recommendedName>
</protein>
<evidence type="ECO:0000313" key="3">
    <source>
        <dbReference type="Proteomes" id="UP000252081"/>
    </source>
</evidence>
<proteinExistence type="predicted"/>
<accession>A0A366LB25</accession>
<reference evidence="2 3" key="1">
    <citation type="submission" date="2018-07" db="EMBL/GenBank/DDBJ databases">
        <title>A draft genome of a endophytic bacteria, a new species of Pedobacter.</title>
        <authorList>
            <person name="Zhang Z.D."/>
            <person name="Chen Z.J."/>
        </authorList>
    </citation>
    <scope>NUCLEOTIDE SEQUENCE [LARGE SCALE GENOMIC DNA]</scope>
    <source>
        <strain evidence="2 3">RS10</strain>
    </source>
</reference>
<organism evidence="2 3">
    <name type="scientific">Pedobacter miscanthi</name>
    <dbReference type="NCBI Taxonomy" id="2259170"/>
    <lineage>
        <taxon>Bacteria</taxon>
        <taxon>Pseudomonadati</taxon>
        <taxon>Bacteroidota</taxon>
        <taxon>Sphingobacteriia</taxon>
        <taxon>Sphingobacteriales</taxon>
        <taxon>Sphingobacteriaceae</taxon>
        <taxon>Pedobacter</taxon>
    </lineage>
</organism>
<comment type="caution">
    <text evidence="2">The sequence shown here is derived from an EMBL/GenBank/DDBJ whole genome shotgun (WGS) entry which is preliminary data.</text>
</comment>
<gene>
    <name evidence="2" type="ORF">DRW42_04765</name>
</gene>
<evidence type="ECO:0008006" key="4">
    <source>
        <dbReference type="Google" id="ProtNLM"/>
    </source>
</evidence>
<dbReference type="OrthoDB" id="893724at2"/>
<evidence type="ECO:0000313" key="2">
    <source>
        <dbReference type="EMBL" id="RBQ10342.1"/>
    </source>
</evidence>
<feature type="signal peptide" evidence="1">
    <location>
        <begin position="1"/>
        <end position="20"/>
    </location>
</feature>
<keyword evidence="1" id="KW-0732">Signal</keyword>
<dbReference type="RefSeq" id="WP_113947683.1">
    <property type="nucleotide sequence ID" value="NZ_QNQU01000003.1"/>
</dbReference>
<sequence>MKSKSLLGVAIALFFLAACKKENPIIESPIVIEKEDPLEYAHDSISYSIDGITHKVSKYSSFYSAENRQPYSKVDSIVKSTYYISGIKDSVLYTRKYGISNNGQNVNVIFIKTYKKALMLQSLVLRPKDIMDLFTVGTRNYALDYERDNIQNGIAINISDGFKTYGSDSFRTPPQLNADAQKNSKFEITSLKKLKSGTYILEAKFNARVYNEKNESKNLENGYLRLVMDKYDLIL</sequence>
<dbReference type="Proteomes" id="UP000252081">
    <property type="component" value="Unassembled WGS sequence"/>
</dbReference>